<gene>
    <name evidence="2" type="ORF">GCM10022211_17700</name>
</gene>
<dbReference type="Pfam" id="PF00534">
    <property type="entry name" value="Glycos_transf_1"/>
    <property type="match status" value="1"/>
</dbReference>
<protein>
    <recommendedName>
        <fullName evidence="1">Glycosyl transferase family 1 domain-containing protein</fullName>
    </recommendedName>
</protein>
<accession>A0ABP7S2W8</accession>
<dbReference type="Proteomes" id="UP001501310">
    <property type="component" value="Unassembled WGS sequence"/>
</dbReference>
<dbReference type="PANTHER" id="PTHR12526">
    <property type="entry name" value="GLYCOSYLTRANSFERASE"/>
    <property type="match status" value="1"/>
</dbReference>
<evidence type="ECO:0000313" key="3">
    <source>
        <dbReference type="Proteomes" id="UP001501310"/>
    </source>
</evidence>
<organism evidence="2 3">
    <name type="scientific">Sphingomonas humi</name>
    <dbReference type="NCBI Taxonomy" id="335630"/>
    <lineage>
        <taxon>Bacteria</taxon>
        <taxon>Pseudomonadati</taxon>
        <taxon>Pseudomonadota</taxon>
        <taxon>Alphaproteobacteria</taxon>
        <taxon>Sphingomonadales</taxon>
        <taxon>Sphingomonadaceae</taxon>
        <taxon>Sphingomonas</taxon>
    </lineage>
</organism>
<dbReference type="EMBL" id="BAAAZD010000002">
    <property type="protein sequence ID" value="GAA4005788.1"/>
    <property type="molecule type" value="Genomic_DNA"/>
</dbReference>
<feature type="domain" description="Glycosyl transferase family 1" evidence="1">
    <location>
        <begin position="193"/>
        <end position="347"/>
    </location>
</feature>
<dbReference type="PANTHER" id="PTHR12526:SF636">
    <property type="entry name" value="BLL3647 PROTEIN"/>
    <property type="match status" value="1"/>
</dbReference>
<dbReference type="InterPro" id="IPR001296">
    <property type="entry name" value="Glyco_trans_1"/>
</dbReference>
<dbReference type="Gene3D" id="3.40.50.2000">
    <property type="entry name" value="Glycogen Phosphorylase B"/>
    <property type="match status" value="2"/>
</dbReference>
<proteinExistence type="predicted"/>
<evidence type="ECO:0000313" key="2">
    <source>
        <dbReference type="EMBL" id="GAA4005788.1"/>
    </source>
</evidence>
<comment type="caution">
    <text evidence="2">The sequence shown here is derived from an EMBL/GenBank/DDBJ whole genome shotgun (WGS) entry which is preliminary data.</text>
</comment>
<dbReference type="RefSeq" id="WP_344709900.1">
    <property type="nucleotide sequence ID" value="NZ_BAAAZD010000002.1"/>
</dbReference>
<reference evidence="3" key="1">
    <citation type="journal article" date="2019" name="Int. J. Syst. Evol. Microbiol.">
        <title>The Global Catalogue of Microorganisms (GCM) 10K type strain sequencing project: providing services to taxonomists for standard genome sequencing and annotation.</title>
        <authorList>
            <consortium name="The Broad Institute Genomics Platform"/>
            <consortium name="The Broad Institute Genome Sequencing Center for Infectious Disease"/>
            <person name="Wu L."/>
            <person name="Ma J."/>
        </authorList>
    </citation>
    <scope>NUCLEOTIDE SEQUENCE [LARGE SCALE GENOMIC DNA]</scope>
    <source>
        <strain evidence="3">JCM 16603</strain>
    </source>
</reference>
<keyword evidence="3" id="KW-1185">Reference proteome</keyword>
<name>A0ABP7S2W8_9SPHN</name>
<dbReference type="SUPFAM" id="SSF53756">
    <property type="entry name" value="UDP-Glycosyltransferase/glycogen phosphorylase"/>
    <property type="match status" value="1"/>
</dbReference>
<evidence type="ECO:0000259" key="1">
    <source>
        <dbReference type="Pfam" id="PF00534"/>
    </source>
</evidence>
<sequence>MLIGWATPFNYRSAIGKFSLSVANELVERGHEVVILRTETGPELELAPLKSDLQVVSCHEADFSRFDELVMNFGNHAPYHSQCIPVLGERAPFGIFHDAEMKDFAWGLAHRHGLNLPSLPGYDGATETWEEGSLVSPGSAPLLASMAAMCWGAMVHAPHYFGVISDHCPGPVGVASLCYPDPGEKRTLAALAAKPIKVTIFGVITEHKQPGRAMRALAQLVGEFGSIELHLAGAIEDRLKFELNELATGLGIQPPVYHGYLSDEDLQSTIEASSIVLVLRFPVTEGGSASLATALYRGRPIIVADIAAYSMVPDNLVKKVSYGEDPTDLASAMRDILRDPEGAHLTASRATDWAEREFQATRYCDALLEALTQRERFAGLAQLARRSAGALTTSSGEHDVAAVHRFAEAMDWLHSAGEGSDAK</sequence>